<dbReference type="GeneID" id="92011112"/>
<dbReference type="Gene3D" id="3.40.50.300">
    <property type="entry name" value="P-loop containing nucleotide triphosphate hydrolases"/>
    <property type="match status" value="2"/>
</dbReference>
<dbReference type="CDD" id="cd18808">
    <property type="entry name" value="SF1_C_Upf1"/>
    <property type="match status" value="1"/>
</dbReference>
<keyword evidence="1" id="KW-0347">Helicase</keyword>
<dbReference type="InterPro" id="IPR041679">
    <property type="entry name" value="DNA2/NAM7-like_C"/>
</dbReference>
<evidence type="ECO:0000256" key="2">
    <source>
        <dbReference type="SAM" id="MobiDB-lite"/>
    </source>
</evidence>
<dbReference type="PANTHER" id="PTHR10887">
    <property type="entry name" value="DNA2/NAM7 HELICASE FAMILY"/>
    <property type="match status" value="1"/>
</dbReference>
<gene>
    <name evidence="5" type="ORF">SLS55_007027</name>
</gene>
<dbReference type="Proteomes" id="UP001430584">
    <property type="component" value="Unassembled WGS sequence"/>
</dbReference>
<evidence type="ECO:0000313" key="5">
    <source>
        <dbReference type="EMBL" id="KAL0257861.1"/>
    </source>
</evidence>
<dbReference type="InterPro" id="IPR047187">
    <property type="entry name" value="SF1_C_Upf1"/>
</dbReference>
<dbReference type="SUPFAM" id="SSF52540">
    <property type="entry name" value="P-loop containing nucleoside triphosphate hydrolases"/>
    <property type="match status" value="1"/>
</dbReference>
<comment type="caution">
    <text evidence="5">The sequence shown here is derived from an EMBL/GenBank/DDBJ whole genome shotgun (WGS) entry which is preliminary data.</text>
</comment>
<feature type="region of interest" description="Disordered" evidence="2">
    <location>
        <begin position="1045"/>
        <end position="1083"/>
    </location>
</feature>
<dbReference type="Pfam" id="PF13087">
    <property type="entry name" value="AAA_12"/>
    <property type="match status" value="1"/>
</dbReference>
<keyword evidence="1" id="KW-0067">ATP-binding</keyword>
<evidence type="ECO:0000259" key="3">
    <source>
        <dbReference type="Pfam" id="PF13086"/>
    </source>
</evidence>
<dbReference type="EMBL" id="JAJVCZ030000007">
    <property type="protein sequence ID" value="KAL0257861.1"/>
    <property type="molecule type" value="Genomic_DNA"/>
</dbReference>
<reference evidence="5 6" key="1">
    <citation type="submission" date="2024-02" db="EMBL/GenBank/DDBJ databases">
        <title>De novo assembly and annotation of 12 fungi associated with fruit tree decline syndrome in Ontario, Canada.</title>
        <authorList>
            <person name="Sulman M."/>
            <person name="Ellouze W."/>
            <person name="Ilyukhin E."/>
        </authorList>
    </citation>
    <scope>NUCLEOTIDE SEQUENCE [LARGE SCALE GENOMIC DNA]</scope>
    <source>
        <strain evidence="5 6">FDS-637</strain>
    </source>
</reference>
<keyword evidence="6" id="KW-1185">Reference proteome</keyword>
<feature type="domain" description="DNA2/NAM7 helicase-like C-terminal" evidence="4">
    <location>
        <begin position="781"/>
        <end position="992"/>
    </location>
</feature>
<feature type="domain" description="DNA2/NAM7 helicase helicase" evidence="3">
    <location>
        <begin position="478"/>
        <end position="764"/>
    </location>
</feature>
<evidence type="ECO:0000259" key="4">
    <source>
        <dbReference type="Pfam" id="PF13087"/>
    </source>
</evidence>
<evidence type="ECO:0000256" key="1">
    <source>
        <dbReference type="ARBA" id="ARBA00022806"/>
    </source>
</evidence>
<keyword evidence="1" id="KW-0547">Nucleotide-binding</keyword>
<accession>A0ABR3CB35</accession>
<organism evidence="5 6">
    <name type="scientific">Diplodia seriata</name>
    <dbReference type="NCBI Taxonomy" id="420778"/>
    <lineage>
        <taxon>Eukaryota</taxon>
        <taxon>Fungi</taxon>
        <taxon>Dikarya</taxon>
        <taxon>Ascomycota</taxon>
        <taxon>Pezizomycotina</taxon>
        <taxon>Dothideomycetes</taxon>
        <taxon>Dothideomycetes incertae sedis</taxon>
        <taxon>Botryosphaeriales</taxon>
        <taxon>Botryosphaeriaceae</taxon>
        <taxon>Diplodia</taxon>
    </lineage>
</organism>
<name>A0ABR3CB35_9PEZI</name>
<dbReference type="InterPro" id="IPR045055">
    <property type="entry name" value="DNA2/NAM7-like"/>
</dbReference>
<dbReference type="InterPro" id="IPR041677">
    <property type="entry name" value="DNA2/NAM7_AAA_11"/>
</dbReference>
<dbReference type="RefSeq" id="XP_066630890.1">
    <property type="nucleotide sequence ID" value="XM_066778453.1"/>
</dbReference>
<evidence type="ECO:0000313" key="6">
    <source>
        <dbReference type="Proteomes" id="UP001430584"/>
    </source>
</evidence>
<proteinExistence type="predicted"/>
<keyword evidence="1" id="KW-0378">Hydrolase</keyword>
<dbReference type="InterPro" id="IPR027417">
    <property type="entry name" value="P-loop_NTPase"/>
</dbReference>
<dbReference type="Pfam" id="PF13086">
    <property type="entry name" value="AAA_11"/>
    <property type="match status" value="1"/>
</dbReference>
<sequence>MSETTEDAVTGKPVTDKTQLVRVSCPKPKSAEWAAVRSFWHHNCQIVLHSDGQEVLLPALEQGTMKNDRSINLTISFGSMAIAPYIELRATTFRPHDKLTSVVLHSGYMRFAFGKLVRADAEADSEAPSYTKGITDFEVRNEQYDDALYVTFQYDKAISSNLKPNASTEEKMVQKELDILRHLQQVASPSKRSTITFRILLKKDENEQKIAGGQIEFLDFLTKIKSLKTVSQPPYAPFLGRQGLVSVQAYSMKGIYQRLKAGDPHMPIKAYPAFMDAVEAAVQIAFDADTEWKEQVEMLTQFDHTWHWVRFVSYGKNVIALLRLRERENVFDSKSLLKPGSEVILKWSSPRRPNEQSALFFVMDDILSFSNTDIVLVAKNKNLGYFGKDACTPHSVANASFFKTSVKVNVVDITYRRRIDATDLIWNTQDGRKDLWPLLLNNDPESLPDVNVFESLKVGKDTADAVIQEVVNYSLNPLNEEQTMVVEGMRAMKGGIQIVQAPGGTGKTTVECHVGHVYYTIGACILLTAPTNAAVDVICKEYARAYPDDPRPLRIPASNWDLEDHAPGRVSSFDDDQEERVASEDVVLMELLSHAKSSHKNQRSYTDNDVLTVSIDAALGDKFELMCSYTEGNDPVTNAPIFEPGTHDMVQELKRFYLRSTDPTQPPHSEWEDEEKRHYCQALQYVQEQIVRMSPIVACTTSSCGQKLVRQNAGVGFNGIAVTIDEGSRDREADTYIPLTKLSSHPVALHIFGDMKQGLPVHISSLVKGFNEFVHRGKLPLMNRLISQGYPFIALKRQYRMHRILMAFPNRRFYDSKLITDGEANIPLPPQLANCLQEISGLEGEVPQDVLRLLYFDVKDSTLRKSSNSSSRANLEHVEFVMTIVRKLQDTLGESTKERVMIQTPYRRQASVYRDYLIDAYRKERSAGEGVDQNLLPVVKTVDSAQGSEADIVILDLVNINADKPSDIGHMSDENRACVALTRAKEVLWIVGGSFRGDLADVRFDPEEEKEKADPLMPLQKKKLLAILELKRDLNRESRSLNIQKPALTRPIPPDLDQSYEHAEINEDGTIGLKEGRQRRRFG</sequence>
<protein>
    <submittedName>
        <fullName evidence="5">Uncharacterized protein</fullName>
    </submittedName>
</protein>
<dbReference type="PANTHER" id="PTHR10887:SF495">
    <property type="entry name" value="HELICASE SENATAXIN ISOFORM X1-RELATED"/>
    <property type="match status" value="1"/>
</dbReference>